<feature type="region of interest" description="Disordered" evidence="1">
    <location>
        <begin position="1"/>
        <end position="20"/>
    </location>
</feature>
<protein>
    <recommendedName>
        <fullName evidence="2">DDE-1 domain-containing protein</fullName>
    </recommendedName>
</protein>
<accession>A0ABD3H2W4</accession>
<comment type="caution">
    <text evidence="3">The sequence shown here is derived from an EMBL/GenBank/DDBJ whole genome shotgun (WGS) entry which is preliminary data.</text>
</comment>
<sequence>MCNRPDSQGRKITQWRDNAPGHTRATAIDQALAEINYDVRSLPENATHLIQPCDSFIISEIKDAWTRRWELKKVDLIKSNQWQGDGTRGTYQMWDESECHGCLGGASA</sequence>
<dbReference type="EMBL" id="JBJQOH010000006">
    <property type="protein sequence ID" value="KAL3685111.1"/>
    <property type="molecule type" value="Genomic_DNA"/>
</dbReference>
<reference evidence="3 4" key="1">
    <citation type="submission" date="2024-09" db="EMBL/GenBank/DDBJ databases">
        <title>Chromosome-scale assembly of Riccia sorocarpa.</title>
        <authorList>
            <person name="Paukszto L."/>
        </authorList>
    </citation>
    <scope>NUCLEOTIDE SEQUENCE [LARGE SCALE GENOMIC DNA]</scope>
    <source>
        <strain evidence="3">LP-2024</strain>
        <tissue evidence="3">Aerial parts of the thallus</tissue>
    </source>
</reference>
<keyword evidence="4" id="KW-1185">Reference proteome</keyword>
<feature type="domain" description="DDE-1" evidence="2">
    <location>
        <begin position="9"/>
        <end position="79"/>
    </location>
</feature>
<proteinExistence type="predicted"/>
<evidence type="ECO:0000313" key="3">
    <source>
        <dbReference type="EMBL" id="KAL3685111.1"/>
    </source>
</evidence>
<gene>
    <name evidence="3" type="ORF">R1sor_003133</name>
</gene>
<dbReference type="Pfam" id="PF03184">
    <property type="entry name" value="DDE_1"/>
    <property type="match status" value="1"/>
</dbReference>
<evidence type="ECO:0000259" key="2">
    <source>
        <dbReference type="Pfam" id="PF03184"/>
    </source>
</evidence>
<dbReference type="InterPro" id="IPR004875">
    <property type="entry name" value="DDE_SF_endonuclease_dom"/>
</dbReference>
<evidence type="ECO:0000256" key="1">
    <source>
        <dbReference type="SAM" id="MobiDB-lite"/>
    </source>
</evidence>
<dbReference type="AlphaFoldDB" id="A0ABD3H2W4"/>
<evidence type="ECO:0000313" key="4">
    <source>
        <dbReference type="Proteomes" id="UP001633002"/>
    </source>
</evidence>
<organism evidence="3 4">
    <name type="scientific">Riccia sorocarpa</name>
    <dbReference type="NCBI Taxonomy" id="122646"/>
    <lineage>
        <taxon>Eukaryota</taxon>
        <taxon>Viridiplantae</taxon>
        <taxon>Streptophyta</taxon>
        <taxon>Embryophyta</taxon>
        <taxon>Marchantiophyta</taxon>
        <taxon>Marchantiopsida</taxon>
        <taxon>Marchantiidae</taxon>
        <taxon>Marchantiales</taxon>
        <taxon>Ricciaceae</taxon>
        <taxon>Riccia</taxon>
    </lineage>
</organism>
<name>A0ABD3H2W4_9MARC</name>
<dbReference type="Proteomes" id="UP001633002">
    <property type="component" value="Unassembled WGS sequence"/>
</dbReference>